<keyword evidence="2" id="KW-0732">Signal</keyword>
<accession>A0A8J3B9H7</accession>
<evidence type="ECO:0000256" key="1">
    <source>
        <dbReference type="SAM" id="MobiDB-lite"/>
    </source>
</evidence>
<protein>
    <recommendedName>
        <fullName evidence="5">IPT/TIG domain-containing protein</fullName>
    </recommendedName>
</protein>
<dbReference type="EMBL" id="BMQB01000010">
    <property type="protein sequence ID" value="GGK05283.1"/>
    <property type="molecule type" value="Genomic_DNA"/>
</dbReference>
<evidence type="ECO:0000313" key="3">
    <source>
        <dbReference type="EMBL" id="GGK05283.1"/>
    </source>
</evidence>
<comment type="caution">
    <text evidence="3">The sequence shown here is derived from an EMBL/GenBank/DDBJ whole genome shotgun (WGS) entry which is preliminary data.</text>
</comment>
<proteinExistence type="predicted"/>
<sequence>MSRAHGADRPARQGRRTLIGLLLGLLAAAALGQPAAAAPAGPPTGGATTATAAAAPGRSTTAARPASPVRSAKPARPDDARPPAGAAPCTADLTLGQPLRCTLDSGERHTHSFTLGAAGRLIGRVDTDAVLDAAILGPDGREVCRLGGETTLDCAADSAGRYAVVVTEQARRRSAVEYTVLVDALGRPACPAPAAANLAFEGPVTRASLAAGALGTCHALDLPTGTVLRSASVADGGDDVDGVLVDSRGAVQCRIFRADDCALTGVGPFRAVAYQRWSGPAEVTLRLRRLTAPTGCRALAVAPFGDPGGAVLRGRGAPDEPVCATVAAAAGPHLVRQAGDRHHWRLYDEAGAGRCASDDACALAAGRYTLVLRPAGGGAAWDHQAAVVALGAECATTADLSWAAAARTVRPAWPGQVDCTSFAGAAGDRIAIGRTGAAGLTTSVIDAAGGTVCPPARRRGADGPCVLPAAGRFRVLSHWEPPGRGGAYLVDVRRLNAPTGCPDLAPGTFGAPPSAGQPAVRCRRVAIPAAGPYVLRATADDADGIRPEALRVYDDAGELVCDRAVCPLPAGALTLVPGSESIIDPRPWQAVHVPLGAAGCAPVPADGLQQPARRGDLGSGRQVDCQALPYAADQAVQALQPPTGGTPDLAVVDAGGRVVCDNRTVRASCPLSGAAPFRMLATGAAGAYATAVFRRDAPGTCPALAAGEFGKDTGAVVNLAADRFTACLTVPAGGHSTGEVLTSTGVTDAAGAVAHLLDPAGSEVCRVAPDQWVDCALPDAGAHTVVVRGDLGKRSVRITRKDVTAGAKGCTAVPPTALGAATAGKTGTPGSPVCHQVSTRAGERLWFDTRDAKKRTRLRVFPASGVALTADGCGQGRLPCQATGSASYRVLVAGLPGTPAGEAYQLDAWQLARDDQSAPACTAVPSIGFGFAAVTGTLDAKRQGNCLNTRALAGDRLDVTVTGGAVPVMSTTTGALPCGAADGGRYECAVPDGTPAGPALLVLYAGDDTATRTYRAEGTCTTVLCGGEVFGVTAATPAAVRPGPVTLTITGSALHAGDDVAVVGADDAFPAQVKSVESDRRRATVTVDLTRAAPGSYRLDHQSVTGRSASLPITVAGR</sequence>
<feature type="compositionally biased region" description="Low complexity" evidence="1">
    <location>
        <begin position="35"/>
        <end position="66"/>
    </location>
</feature>
<evidence type="ECO:0000313" key="4">
    <source>
        <dbReference type="Proteomes" id="UP000649739"/>
    </source>
</evidence>
<dbReference type="RefSeq" id="WP_189171639.1">
    <property type="nucleotide sequence ID" value="NZ_BMQB01000010.1"/>
</dbReference>
<reference evidence="3" key="1">
    <citation type="journal article" date="2014" name="Int. J. Syst. Evol. Microbiol.">
        <title>Complete genome sequence of Corynebacterium casei LMG S-19264T (=DSM 44701T), isolated from a smear-ripened cheese.</title>
        <authorList>
            <consortium name="US DOE Joint Genome Institute (JGI-PGF)"/>
            <person name="Walter F."/>
            <person name="Albersmeier A."/>
            <person name="Kalinowski J."/>
            <person name="Ruckert C."/>
        </authorList>
    </citation>
    <scope>NUCLEOTIDE SEQUENCE</scope>
    <source>
        <strain evidence="3">JCM 3090</strain>
    </source>
</reference>
<dbReference type="PROSITE" id="PS51318">
    <property type="entry name" value="TAT"/>
    <property type="match status" value="1"/>
</dbReference>
<name>A0A8J3B9H7_9ACTN</name>
<organism evidence="3 4">
    <name type="scientific">Pilimelia anulata</name>
    <dbReference type="NCBI Taxonomy" id="53371"/>
    <lineage>
        <taxon>Bacteria</taxon>
        <taxon>Bacillati</taxon>
        <taxon>Actinomycetota</taxon>
        <taxon>Actinomycetes</taxon>
        <taxon>Micromonosporales</taxon>
        <taxon>Micromonosporaceae</taxon>
        <taxon>Pilimelia</taxon>
    </lineage>
</organism>
<dbReference type="InterPro" id="IPR006311">
    <property type="entry name" value="TAT_signal"/>
</dbReference>
<feature type="region of interest" description="Disordered" evidence="1">
    <location>
        <begin position="35"/>
        <end position="91"/>
    </location>
</feature>
<evidence type="ECO:0000256" key="2">
    <source>
        <dbReference type="SAM" id="SignalP"/>
    </source>
</evidence>
<reference evidence="3" key="2">
    <citation type="submission" date="2020-09" db="EMBL/GenBank/DDBJ databases">
        <authorList>
            <person name="Sun Q."/>
            <person name="Ohkuma M."/>
        </authorList>
    </citation>
    <scope>NUCLEOTIDE SEQUENCE</scope>
    <source>
        <strain evidence="3">JCM 3090</strain>
    </source>
</reference>
<dbReference type="Proteomes" id="UP000649739">
    <property type="component" value="Unassembled WGS sequence"/>
</dbReference>
<dbReference type="AlphaFoldDB" id="A0A8J3B9H7"/>
<feature type="signal peptide" evidence="2">
    <location>
        <begin position="1"/>
        <end position="37"/>
    </location>
</feature>
<keyword evidence="4" id="KW-1185">Reference proteome</keyword>
<evidence type="ECO:0008006" key="5">
    <source>
        <dbReference type="Google" id="ProtNLM"/>
    </source>
</evidence>
<gene>
    <name evidence="3" type="ORF">GCM10010123_38930</name>
</gene>
<feature type="chain" id="PRO_5035220138" description="IPT/TIG domain-containing protein" evidence="2">
    <location>
        <begin position="38"/>
        <end position="1118"/>
    </location>
</feature>